<dbReference type="EMBL" id="BSYO01000004">
    <property type="protein sequence ID" value="GMH03725.1"/>
    <property type="molecule type" value="Genomic_DNA"/>
</dbReference>
<comment type="caution">
    <text evidence="5">The sequence shown here is derived from an EMBL/GenBank/DDBJ whole genome shotgun (WGS) entry which is preliminary data.</text>
</comment>
<organism evidence="5 6">
    <name type="scientific">Nepenthes gracilis</name>
    <name type="common">Slender pitcher plant</name>
    <dbReference type="NCBI Taxonomy" id="150966"/>
    <lineage>
        <taxon>Eukaryota</taxon>
        <taxon>Viridiplantae</taxon>
        <taxon>Streptophyta</taxon>
        <taxon>Embryophyta</taxon>
        <taxon>Tracheophyta</taxon>
        <taxon>Spermatophyta</taxon>
        <taxon>Magnoliopsida</taxon>
        <taxon>eudicotyledons</taxon>
        <taxon>Gunneridae</taxon>
        <taxon>Pentapetalae</taxon>
        <taxon>Caryophyllales</taxon>
        <taxon>Nepenthaceae</taxon>
        <taxon>Nepenthes</taxon>
    </lineage>
</organism>
<feature type="repeat" description="PPR" evidence="3">
    <location>
        <begin position="583"/>
        <end position="617"/>
    </location>
</feature>
<evidence type="ECO:0000256" key="1">
    <source>
        <dbReference type="ARBA" id="ARBA00007626"/>
    </source>
</evidence>
<feature type="repeat" description="PPR" evidence="3">
    <location>
        <begin position="513"/>
        <end position="547"/>
    </location>
</feature>
<dbReference type="InterPro" id="IPR033443">
    <property type="entry name" value="PROP1-like_PPR_dom"/>
</dbReference>
<feature type="repeat" description="PPR" evidence="3">
    <location>
        <begin position="306"/>
        <end position="340"/>
    </location>
</feature>
<dbReference type="InterPro" id="IPR002885">
    <property type="entry name" value="PPR_rpt"/>
</dbReference>
<feature type="repeat" description="PPR" evidence="3">
    <location>
        <begin position="478"/>
        <end position="512"/>
    </location>
</feature>
<dbReference type="SUPFAM" id="SSF81901">
    <property type="entry name" value="HCP-like"/>
    <property type="match status" value="1"/>
</dbReference>
<keyword evidence="6" id="KW-1185">Reference proteome</keyword>
<accession>A0AAD3S3R4</accession>
<feature type="repeat" description="PPR" evidence="3">
    <location>
        <begin position="201"/>
        <end position="235"/>
    </location>
</feature>
<feature type="repeat" description="PPR" evidence="3">
    <location>
        <begin position="548"/>
        <end position="582"/>
    </location>
</feature>
<dbReference type="Proteomes" id="UP001279734">
    <property type="component" value="Unassembled WGS sequence"/>
</dbReference>
<evidence type="ECO:0000313" key="6">
    <source>
        <dbReference type="Proteomes" id="UP001279734"/>
    </source>
</evidence>
<protein>
    <recommendedName>
        <fullName evidence="4">PROP1-like PPR domain-containing protein</fullName>
    </recommendedName>
</protein>
<evidence type="ECO:0000256" key="3">
    <source>
        <dbReference type="PROSITE-ProRule" id="PRU00708"/>
    </source>
</evidence>
<reference evidence="5" key="1">
    <citation type="submission" date="2023-05" db="EMBL/GenBank/DDBJ databases">
        <title>Nepenthes gracilis genome sequencing.</title>
        <authorList>
            <person name="Fukushima K."/>
        </authorList>
    </citation>
    <scope>NUCLEOTIDE SEQUENCE</scope>
    <source>
        <strain evidence="5">SING2019-196</strain>
    </source>
</reference>
<dbReference type="FunFam" id="1.25.40.10:FF:000990">
    <property type="entry name" value="Pentatricopeptide repeat-containing protein, mitochondrial"/>
    <property type="match status" value="1"/>
</dbReference>
<dbReference type="InterPro" id="IPR011990">
    <property type="entry name" value="TPR-like_helical_dom_sf"/>
</dbReference>
<dbReference type="Pfam" id="PF13041">
    <property type="entry name" value="PPR_2"/>
    <property type="match status" value="2"/>
</dbReference>
<evidence type="ECO:0000313" key="5">
    <source>
        <dbReference type="EMBL" id="GMH03725.1"/>
    </source>
</evidence>
<dbReference type="Pfam" id="PF01535">
    <property type="entry name" value="PPR"/>
    <property type="match status" value="1"/>
</dbReference>
<feature type="repeat" description="PPR" evidence="3">
    <location>
        <begin position="443"/>
        <end position="477"/>
    </location>
</feature>
<dbReference type="NCBIfam" id="TIGR00756">
    <property type="entry name" value="PPR"/>
    <property type="match status" value="8"/>
</dbReference>
<gene>
    <name evidence="5" type="ORF">Nepgr_005564</name>
</gene>
<dbReference type="Pfam" id="PF12854">
    <property type="entry name" value="PPR_1"/>
    <property type="match status" value="1"/>
</dbReference>
<dbReference type="Pfam" id="PF17177">
    <property type="entry name" value="PPR_long"/>
    <property type="match status" value="1"/>
</dbReference>
<feature type="domain" description="PROP1-like PPR" evidence="4">
    <location>
        <begin position="205"/>
        <end position="372"/>
    </location>
</feature>
<name>A0AAD3S3R4_NEPGR</name>
<proteinExistence type="inferred from homology"/>
<dbReference type="Gene3D" id="1.25.40.10">
    <property type="entry name" value="Tetratricopeptide repeat domain"/>
    <property type="match status" value="4"/>
</dbReference>
<comment type="similarity">
    <text evidence="1">Belongs to the PPR family. P subfamily.</text>
</comment>
<feature type="repeat" description="PPR" evidence="3">
    <location>
        <begin position="236"/>
        <end position="270"/>
    </location>
</feature>
<feature type="repeat" description="PPR" evidence="3">
    <location>
        <begin position="271"/>
        <end position="305"/>
    </location>
</feature>
<evidence type="ECO:0000256" key="2">
    <source>
        <dbReference type="ARBA" id="ARBA00022737"/>
    </source>
</evidence>
<evidence type="ECO:0000259" key="4">
    <source>
        <dbReference type="Pfam" id="PF17177"/>
    </source>
</evidence>
<sequence length="653" mass="74517">MKLRCHYKNHHNGDVRQQIRHFATKYTAKITSTTSDGRTFAVEVKPPTLPTDAKGYPIPRRDLICKITQIIRSPKSSDPFSDLSDYCETLTLTLTPSEASLVLKSLNCPRLSLQFFRFCPSHFPNFRHDSFTYNRLLVILSKAASLGYPEWADPIRGIVDEMERDGVRGSISTVNILLGALGADGVEWCLRLVNLWRLRLNSYTYKCVLQSYLRSYNADKAYAVYMDMRRKGYKLDIFAYNMLLDALAKDDKVDQAYKLFEDMKRKHCEPDEYTYTIMVRMAGKMGKPDESLAYFHELLTKGFTPNLIAYNTMIQALCMNRMVEKAIFLFYKMVENNCRPNEFTYSVILNVLAAEGQLSKLDEVVEASKKYMTKSIYAYLVRTLGKLGHASEAHHLFCNMWAFHDKGDRDAFMSMLESLCGASKTAEALDLLDKIHEKGISTDTMMYNTVLSTLGRLKQISHLQDLYEKMKRHGPLPDIFTYNIMISSFGRAGRVGEAVKIFEELEESNFKPDVISYNSLINCLGKNGDVDEAHMRFKEMQEKGLTPDVVTFSTLIECFGKSDKVEMACRLFEEMVAEGCCPNIVTYNILLDCLQRSARTAEAVDMYAKLKMQGLTPDSVTYAVLDRLQSGSHRAVRIRKQNPITGWVVSPLR</sequence>
<dbReference type="PROSITE" id="PS51375">
    <property type="entry name" value="PPR"/>
    <property type="match status" value="10"/>
</dbReference>
<dbReference type="PANTHER" id="PTHR47941">
    <property type="entry name" value="PENTATRICOPEPTIDE REPEAT-CONTAINING PROTEIN 3, MITOCHONDRIAL"/>
    <property type="match status" value="1"/>
</dbReference>
<keyword evidence="2" id="KW-0677">Repeat</keyword>
<feature type="repeat" description="PPR" evidence="3">
    <location>
        <begin position="408"/>
        <end position="442"/>
    </location>
</feature>
<dbReference type="AlphaFoldDB" id="A0AAD3S3R4"/>